<accession>A0A9P4I5U7</accession>
<keyword evidence="4 9" id="KW-0812">Transmembrane</keyword>
<feature type="transmembrane region" description="Helical" evidence="9">
    <location>
        <begin position="58"/>
        <end position="84"/>
    </location>
</feature>
<dbReference type="InterPro" id="IPR003663">
    <property type="entry name" value="Sugar/inositol_transpt"/>
</dbReference>
<keyword evidence="5 9" id="KW-1133">Transmembrane helix</keyword>
<dbReference type="PROSITE" id="PS00217">
    <property type="entry name" value="SUGAR_TRANSPORT_2"/>
    <property type="match status" value="1"/>
</dbReference>
<comment type="subcellular location">
    <subcellularLocation>
        <location evidence="1">Membrane</location>
        <topology evidence="1">Multi-pass membrane protein</topology>
    </subcellularLocation>
</comment>
<keyword evidence="11" id="KW-0762">Sugar transport</keyword>
<feature type="transmembrane region" description="Helical" evidence="9">
    <location>
        <begin position="318"/>
        <end position="339"/>
    </location>
</feature>
<dbReference type="GO" id="GO:0016020">
    <property type="term" value="C:membrane"/>
    <property type="evidence" value="ECO:0007669"/>
    <property type="project" value="UniProtKB-SubCell"/>
</dbReference>
<dbReference type="InterPro" id="IPR005828">
    <property type="entry name" value="MFS_sugar_transport-like"/>
</dbReference>
<dbReference type="EMBL" id="ML978134">
    <property type="protein sequence ID" value="KAF2094424.1"/>
    <property type="molecule type" value="Genomic_DNA"/>
</dbReference>
<evidence type="ECO:0000256" key="4">
    <source>
        <dbReference type="ARBA" id="ARBA00022692"/>
    </source>
</evidence>
<evidence type="ECO:0000259" key="10">
    <source>
        <dbReference type="PROSITE" id="PS50850"/>
    </source>
</evidence>
<dbReference type="SUPFAM" id="SSF103473">
    <property type="entry name" value="MFS general substrate transporter"/>
    <property type="match status" value="1"/>
</dbReference>
<evidence type="ECO:0000256" key="9">
    <source>
        <dbReference type="SAM" id="Phobius"/>
    </source>
</evidence>
<dbReference type="InterPro" id="IPR020846">
    <property type="entry name" value="MFS_dom"/>
</dbReference>
<comment type="similarity">
    <text evidence="2 8">Belongs to the major facilitator superfamily. Sugar transporter (TC 2.A.1.1) family.</text>
</comment>
<evidence type="ECO:0000256" key="1">
    <source>
        <dbReference type="ARBA" id="ARBA00004141"/>
    </source>
</evidence>
<evidence type="ECO:0000256" key="3">
    <source>
        <dbReference type="ARBA" id="ARBA00022448"/>
    </source>
</evidence>
<keyword evidence="6 9" id="KW-0472">Membrane</keyword>
<dbReference type="InterPro" id="IPR036259">
    <property type="entry name" value="MFS_trans_sf"/>
</dbReference>
<evidence type="ECO:0000256" key="8">
    <source>
        <dbReference type="RuleBase" id="RU003346"/>
    </source>
</evidence>
<feature type="transmembrane region" description="Helical" evidence="9">
    <location>
        <begin position="409"/>
        <end position="433"/>
    </location>
</feature>
<dbReference type="PROSITE" id="PS50850">
    <property type="entry name" value="MFS"/>
    <property type="match status" value="1"/>
</dbReference>
<evidence type="ECO:0000313" key="11">
    <source>
        <dbReference type="EMBL" id="KAF2094424.1"/>
    </source>
</evidence>
<dbReference type="NCBIfam" id="TIGR00879">
    <property type="entry name" value="SP"/>
    <property type="match status" value="1"/>
</dbReference>
<dbReference type="InterPro" id="IPR005829">
    <property type="entry name" value="Sugar_transporter_CS"/>
</dbReference>
<feature type="transmembrane region" description="Helical" evidence="9">
    <location>
        <begin position="454"/>
        <end position="471"/>
    </location>
</feature>
<dbReference type="PANTHER" id="PTHR48022:SF5">
    <property type="entry name" value="ALPHA-GLUCOSIDES PERMEASE MPH2-RELATED"/>
    <property type="match status" value="1"/>
</dbReference>
<feature type="transmembrane region" description="Helical" evidence="9">
    <location>
        <begin position="380"/>
        <end position="403"/>
    </location>
</feature>
<reference evidence="11" key="1">
    <citation type="journal article" date="2020" name="Stud. Mycol.">
        <title>101 Dothideomycetes genomes: a test case for predicting lifestyles and emergence of pathogens.</title>
        <authorList>
            <person name="Haridas S."/>
            <person name="Albert R."/>
            <person name="Binder M."/>
            <person name="Bloem J."/>
            <person name="Labutti K."/>
            <person name="Salamov A."/>
            <person name="Andreopoulos B."/>
            <person name="Baker S."/>
            <person name="Barry K."/>
            <person name="Bills G."/>
            <person name="Bluhm B."/>
            <person name="Cannon C."/>
            <person name="Castanera R."/>
            <person name="Culley D."/>
            <person name="Daum C."/>
            <person name="Ezra D."/>
            <person name="Gonzalez J."/>
            <person name="Henrissat B."/>
            <person name="Kuo A."/>
            <person name="Liang C."/>
            <person name="Lipzen A."/>
            <person name="Lutzoni F."/>
            <person name="Magnuson J."/>
            <person name="Mondo S."/>
            <person name="Nolan M."/>
            <person name="Ohm R."/>
            <person name="Pangilinan J."/>
            <person name="Park H.-J."/>
            <person name="Ramirez L."/>
            <person name="Alfaro M."/>
            <person name="Sun H."/>
            <person name="Tritt A."/>
            <person name="Yoshinaga Y."/>
            <person name="Zwiers L.-H."/>
            <person name="Turgeon B."/>
            <person name="Goodwin S."/>
            <person name="Spatafora J."/>
            <person name="Crous P."/>
            <person name="Grigoriev I."/>
        </authorList>
    </citation>
    <scope>NUCLEOTIDE SEQUENCE</scope>
    <source>
        <strain evidence="11">CBS 133067</strain>
    </source>
</reference>
<keyword evidence="12" id="KW-1185">Reference proteome</keyword>
<dbReference type="Proteomes" id="UP000799772">
    <property type="component" value="Unassembled WGS sequence"/>
</dbReference>
<feature type="transmembrane region" description="Helical" evidence="9">
    <location>
        <begin position="162"/>
        <end position="184"/>
    </location>
</feature>
<feature type="domain" description="Major facilitator superfamily (MFS) profile" evidence="10">
    <location>
        <begin position="61"/>
        <end position="505"/>
    </location>
</feature>
<feature type="transmembrane region" description="Helical" evidence="9">
    <location>
        <begin position="196"/>
        <end position="215"/>
    </location>
</feature>
<evidence type="ECO:0000256" key="5">
    <source>
        <dbReference type="ARBA" id="ARBA00022989"/>
    </source>
</evidence>
<protein>
    <submittedName>
        <fullName evidence="11">Sugar transporter</fullName>
    </submittedName>
</protein>
<dbReference type="InterPro" id="IPR050360">
    <property type="entry name" value="MFS_Sugar_Transporters"/>
</dbReference>
<organism evidence="11 12">
    <name type="scientific">Rhizodiscina lignyota</name>
    <dbReference type="NCBI Taxonomy" id="1504668"/>
    <lineage>
        <taxon>Eukaryota</taxon>
        <taxon>Fungi</taxon>
        <taxon>Dikarya</taxon>
        <taxon>Ascomycota</taxon>
        <taxon>Pezizomycotina</taxon>
        <taxon>Dothideomycetes</taxon>
        <taxon>Pleosporomycetidae</taxon>
        <taxon>Aulographales</taxon>
        <taxon>Rhizodiscinaceae</taxon>
        <taxon>Rhizodiscina</taxon>
    </lineage>
</organism>
<dbReference type="GO" id="GO:0005351">
    <property type="term" value="F:carbohydrate:proton symporter activity"/>
    <property type="evidence" value="ECO:0007669"/>
    <property type="project" value="TreeGrafter"/>
</dbReference>
<evidence type="ECO:0000313" key="12">
    <source>
        <dbReference type="Proteomes" id="UP000799772"/>
    </source>
</evidence>
<feature type="transmembrane region" description="Helical" evidence="9">
    <location>
        <begin position="483"/>
        <end position="499"/>
    </location>
</feature>
<keyword evidence="3 8" id="KW-0813">Transport</keyword>
<proteinExistence type="inferred from homology"/>
<dbReference type="OrthoDB" id="6612291at2759"/>
<evidence type="ECO:0000256" key="2">
    <source>
        <dbReference type="ARBA" id="ARBA00010992"/>
    </source>
</evidence>
<dbReference type="GO" id="GO:0000023">
    <property type="term" value="P:maltose metabolic process"/>
    <property type="evidence" value="ECO:0007669"/>
    <property type="project" value="UniProtKB-KW"/>
</dbReference>
<dbReference type="Pfam" id="PF00083">
    <property type="entry name" value="Sugar_tr"/>
    <property type="match status" value="1"/>
</dbReference>
<feature type="transmembrane region" description="Helical" evidence="9">
    <location>
        <begin position="235"/>
        <end position="256"/>
    </location>
</feature>
<dbReference type="PANTHER" id="PTHR48022">
    <property type="entry name" value="PLASTIDIC GLUCOSE TRANSPORTER 4"/>
    <property type="match status" value="1"/>
</dbReference>
<evidence type="ECO:0000256" key="6">
    <source>
        <dbReference type="ARBA" id="ARBA00023136"/>
    </source>
</evidence>
<dbReference type="AlphaFoldDB" id="A0A9P4I5U7"/>
<name>A0A9P4I5U7_9PEZI</name>
<keyword evidence="7" id="KW-0462">Maltose metabolism</keyword>
<comment type="caution">
    <text evidence="11">The sequence shown here is derived from an EMBL/GenBank/DDBJ whole genome shotgun (WGS) entry which is preliminary data.</text>
</comment>
<feature type="transmembrane region" description="Helical" evidence="9">
    <location>
        <begin position="351"/>
        <end position="373"/>
    </location>
</feature>
<feature type="transmembrane region" description="Helical" evidence="9">
    <location>
        <begin position="138"/>
        <end position="156"/>
    </location>
</feature>
<dbReference type="FunFam" id="1.20.1250.20:FF:000149">
    <property type="entry name" value="MFS transporter, SP family, general alpha glucoside:H+ symporter"/>
    <property type="match status" value="1"/>
</dbReference>
<evidence type="ECO:0000256" key="7">
    <source>
        <dbReference type="ARBA" id="ARBA00026248"/>
    </source>
</evidence>
<dbReference type="Gene3D" id="1.20.1250.20">
    <property type="entry name" value="MFS general substrate transporter like domains"/>
    <property type="match status" value="1"/>
</dbReference>
<sequence length="565" mass="63077">MDQHREHNALEVHLDEEKFRRMSVAVPNVEHLTEDAARATQAEHSMTLWQSLKLYPKAVGWSMFLSLAIIMEGFDIVLIANLMAVPAFKKQFGHQLSDGSYELTATWQSALTNGAYVGEILGLMINGIIADRFGYKKTMIGALTLVTGLIFIVFFTQSVQQLLAGLILLGIPWGVFQTLTTTYAAEVCPVHLRAYLTTYVNLCWVIGQFLASGVLKGVSLRDDEWAYRIPYALQWIWPIPLIIGIALAPESPWWLVRKDRIEDAKKQLLRLTSRNNPTFNADETISMMVHTNELEKATTEGTSYTDCFKKTDLRRTEVCAMSWFIQSFCGATFMGYSTYFYEQAGLDTSNAFTLSMVQYALGALGTFAAWFLMSRFGRRTLYVGGQVVMTCLLLVIGFCGLASKSNAGAQWAIGSMLLIFTFVYDSTVGPVCYSLVAELASTRLRQKTVVLARNLYNVGSIITNVLTPRMLNPSAWNWGAKSGFFWAGCCFLCLVWTYFRLPEPKGRTYGELDTLFEQKVPAREFASTKVDPFLSESARSDSIAVEKAAAKETIAHVEKLASNAS</sequence>
<gene>
    <name evidence="11" type="ORF">NA57DRAFT_46396</name>
</gene>